<accession>A0A814ISG0</accession>
<keyword evidence="4" id="KW-0677">Repeat</keyword>
<organism evidence="6 8">
    <name type="scientific">Didymodactylos carnosus</name>
    <dbReference type="NCBI Taxonomy" id="1234261"/>
    <lineage>
        <taxon>Eukaryota</taxon>
        <taxon>Metazoa</taxon>
        <taxon>Spiralia</taxon>
        <taxon>Gnathifera</taxon>
        <taxon>Rotifera</taxon>
        <taxon>Eurotatoria</taxon>
        <taxon>Bdelloidea</taxon>
        <taxon>Philodinida</taxon>
        <taxon>Philodinidae</taxon>
        <taxon>Didymodactylos</taxon>
    </lineage>
</organism>
<dbReference type="Gene3D" id="2.130.10.10">
    <property type="entry name" value="YVTN repeat-like/Quinoprotein amine dehydrogenase"/>
    <property type="match status" value="2"/>
</dbReference>
<evidence type="ECO:0000256" key="5">
    <source>
        <dbReference type="SAM" id="MobiDB-lite"/>
    </source>
</evidence>
<dbReference type="GO" id="GO:0045503">
    <property type="term" value="F:dynein light chain binding"/>
    <property type="evidence" value="ECO:0007669"/>
    <property type="project" value="TreeGrafter"/>
</dbReference>
<dbReference type="InterPro" id="IPR001680">
    <property type="entry name" value="WD40_rpt"/>
</dbReference>
<evidence type="ECO:0000313" key="6">
    <source>
        <dbReference type="EMBL" id="CAF1028369.1"/>
    </source>
</evidence>
<evidence type="ECO:0000256" key="2">
    <source>
        <dbReference type="ARBA" id="ARBA00022490"/>
    </source>
</evidence>
<protein>
    <recommendedName>
        <fullName evidence="9">WD repeat-containing protein 63</fullName>
    </recommendedName>
</protein>
<dbReference type="EMBL" id="CAJNOQ010003762">
    <property type="protein sequence ID" value="CAF1028369.1"/>
    <property type="molecule type" value="Genomic_DNA"/>
</dbReference>
<dbReference type="GO" id="GO:0036159">
    <property type="term" value="P:inner dynein arm assembly"/>
    <property type="evidence" value="ECO:0007669"/>
    <property type="project" value="TreeGrafter"/>
</dbReference>
<evidence type="ECO:0000256" key="4">
    <source>
        <dbReference type="ARBA" id="ARBA00022737"/>
    </source>
</evidence>
<dbReference type="Proteomes" id="UP000681722">
    <property type="component" value="Unassembled WGS sequence"/>
</dbReference>
<dbReference type="Pfam" id="PF00400">
    <property type="entry name" value="WD40"/>
    <property type="match status" value="1"/>
</dbReference>
<evidence type="ECO:0000256" key="3">
    <source>
        <dbReference type="ARBA" id="ARBA00022574"/>
    </source>
</evidence>
<evidence type="ECO:0000313" key="8">
    <source>
        <dbReference type="Proteomes" id="UP000663829"/>
    </source>
</evidence>
<keyword evidence="2" id="KW-0963">Cytoplasm</keyword>
<dbReference type="InterPro" id="IPR036322">
    <property type="entry name" value="WD40_repeat_dom_sf"/>
</dbReference>
<dbReference type="OrthoDB" id="6619788at2759"/>
<sequence length="936" mass="106604">MSAKRTSRESLAKSATSQDSDSQKSRTPINLQSASTPPTGQRRSGSQIGSPLLKPGSGMSSAGNRDKAGSAVGKNASPAPAAKAAVKAEIAENIQYLPPGLHTIFISSTTQQSLQLRVDEDLTQESNLKLIGKDVLLDDIQTAGQASSFFEFQQQIQAYPENEIAIIYDYDYFYSQNFLICFDPKLKKFMEMPPVTLPLDEVTETEQYVPPVSKPWISLGSEKEIEEERLVLNRPLKRYKIKVPSRSSQQKPTFKDVDPDDKKKMFINIEPYEDKQFDLKKIELDIAIQAAPEFRENFSQTIWKYPKNQWTQYEPREYSEEEKMKYLADPKLINVVVNSYDLFKQALQQNIIHDPFYLDWTRLGGQLDGLGGPGDSHLKEYQSFTDIHNSKDKIVTCVQWHPTLRGIIAVSLAVRQGFDERSENLSRITTAPSLILIWSFVDPIQPKLFLEAPDDIQCFQFSPSEPHIIAGGCVNGQIVMWDIQQYEERIKNPRGDHRDKDLFIPGFEDETFFQTPHIRFCAVSSIEHSHAEPITDLQWIPDHFQITAQGLPTENLSMSCSQLMTCAFDSQVLIWETRAPRTGVKPSTKKEREVINPLGVPLTFKHLDLSWKPLLRVTLANAESGPDFAPRKFSIREQQGDRDVLNKEEKDLFEKKKDNRDSGQFVNPVDDALSKGQVPSKAKVLQNVDTFFYVGTETKFEDYHAYSLTAWYSSVVDGPVVALKRSPFFKDIVLVAGGWTFSLWREKVHSGALLHTSSMKEKVTDAEWSPTRSGVFFISKQNGSIDIWDVVDRTHAPSLTQSISSSSITYLSIKNISSKQQLLAAADSNGTLHILEVPWALRQPVNQEFQVVTSYFDRETERREFVKKRWDIREEEKREKERLAALKAGIAPAHNPSQEEIDIRMKNEYNEFIQFEYHILREMGLRDENEAPPVQQ</sequence>
<name>A0A814ISG0_9BILA</name>
<dbReference type="GO" id="GO:0045504">
    <property type="term" value="F:dynein heavy chain binding"/>
    <property type="evidence" value="ECO:0007669"/>
    <property type="project" value="TreeGrafter"/>
</dbReference>
<dbReference type="InterPro" id="IPR050687">
    <property type="entry name" value="Dynein_IC"/>
</dbReference>
<reference evidence="6" key="1">
    <citation type="submission" date="2021-02" db="EMBL/GenBank/DDBJ databases">
        <authorList>
            <person name="Nowell W R."/>
        </authorList>
    </citation>
    <scope>NUCLEOTIDE SEQUENCE</scope>
</reference>
<dbReference type="PANTHER" id="PTHR12442:SF5">
    <property type="entry name" value="DYNEIN AXONEMAL INTERMEDIATE CHAIN 3"/>
    <property type="match status" value="1"/>
</dbReference>
<evidence type="ECO:0000313" key="7">
    <source>
        <dbReference type="EMBL" id="CAF3799356.1"/>
    </source>
</evidence>
<keyword evidence="8" id="KW-1185">Reference proteome</keyword>
<feature type="compositionally biased region" description="Polar residues" evidence="5">
    <location>
        <begin position="13"/>
        <end position="49"/>
    </location>
</feature>
<evidence type="ECO:0008006" key="9">
    <source>
        <dbReference type="Google" id="ProtNLM"/>
    </source>
</evidence>
<dbReference type="InterPro" id="IPR015943">
    <property type="entry name" value="WD40/YVTN_repeat-like_dom_sf"/>
</dbReference>
<evidence type="ECO:0000256" key="1">
    <source>
        <dbReference type="ARBA" id="ARBA00004496"/>
    </source>
</evidence>
<dbReference type="EMBL" id="CAJOBC010003763">
    <property type="protein sequence ID" value="CAF3799356.1"/>
    <property type="molecule type" value="Genomic_DNA"/>
</dbReference>
<gene>
    <name evidence="6" type="ORF">GPM918_LOCUS15148</name>
    <name evidence="7" type="ORF">SRO942_LOCUS15149</name>
</gene>
<dbReference type="SMART" id="SM00320">
    <property type="entry name" value="WD40"/>
    <property type="match status" value="3"/>
</dbReference>
<dbReference type="PANTHER" id="PTHR12442">
    <property type="entry name" value="DYNEIN INTERMEDIATE CHAIN"/>
    <property type="match status" value="1"/>
</dbReference>
<feature type="region of interest" description="Disordered" evidence="5">
    <location>
        <begin position="1"/>
        <end position="78"/>
    </location>
</feature>
<dbReference type="SUPFAM" id="SSF50978">
    <property type="entry name" value="WD40 repeat-like"/>
    <property type="match status" value="1"/>
</dbReference>
<feature type="compositionally biased region" description="Basic and acidic residues" evidence="5">
    <location>
        <begin position="1"/>
        <end position="11"/>
    </location>
</feature>
<comment type="caution">
    <text evidence="6">The sequence shown here is derived from an EMBL/GenBank/DDBJ whole genome shotgun (WGS) entry which is preliminary data.</text>
</comment>
<dbReference type="GO" id="GO:0060294">
    <property type="term" value="P:cilium movement involved in cell motility"/>
    <property type="evidence" value="ECO:0007669"/>
    <property type="project" value="TreeGrafter"/>
</dbReference>
<proteinExistence type="predicted"/>
<comment type="subcellular location">
    <subcellularLocation>
        <location evidence="1">Cytoplasm</location>
    </subcellularLocation>
</comment>
<dbReference type="Proteomes" id="UP000663829">
    <property type="component" value="Unassembled WGS sequence"/>
</dbReference>
<dbReference type="GO" id="GO:0036156">
    <property type="term" value="C:inner dynein arm"/>
    <property type="evidence" value="ECO:0007669"/>
    <property type="project" value="TreeGrafter"/>
</dbReference>
<keyword evidence="3" id="KW-0853">WD repeat</keyword>
<dbReference type="AlphaFoldDB" id="A0A814ISG0"/>